<dbReference type="Gene3D" id="1.10.472.10">
    <property type="entry name" value="Cyclin-like"/>
    <property type="match status" value="1"/>
</dbReference>
<dbReference type="Proteomes" id="UP000018320">
    <property type="component" value="Unassembled WGS sequence"/>
</dbReference>
<evidence type="ECO:0000313" key="1">
    <source>
        <dbReference type="EMBL" id="ESU37682.1"/>
    </source>
</evidence>
<accession>V6TH79</accession>
<evidence type="ECO:0008006" key="3">
    <source>
        <dbReference type="Google" id="ProtNLM"/>
    </source>
</evidence>
<comment type="caution">
    <text evidence="1">The sequence shown here is derived from an EMBL/GenBank/DDBJ whole genome shotgun (WGS) entry which is preliminary data.</text>
</comment>
<proteinExistence type="predicted"/>
<name>V6TH79_GIAIN</name>
<dbReference type="VEuPathDB" id="GiardiaDB:GL50581_1703"/>
<dbReference type="VEuPathDB" id="GiardiaDB:GL50803_0014309"/>
<dbReference type="AlphaFoldDB" id="V6TH79"/>
<gene>
    <name evidence="1" type="ORF">DHA2_154533</name>
</gene>
<sequence>MTGNNFRMLFRQQQQLPLTTQSQWVINYQRGDIQYAVARALAMFLSTGLFANGYDWPEEKARREQLQALVDQMDAFLGYISDAIHFTDTELVYALVLLSRIHVRGDSCVSVFTVRRFLLVCLHISIQMTRDYELTFWRWPELLSNLDLAAYTAMYAEALKILDWNTHVVSEELATTHAHISSFLIVHDERIQRYTDPYTPYLMHQYWHPNSCYFSPMPVYNLPQVYMW</sequence>
<dbReference type="VEuPathDB" id="GiardiaDB:DHA2_154533"/>
<evidence type="ECO:0000313" key="2">
    <source>
        <dbReference type="Proteomes" id="UP000018320"/>
    </source>
</evidence>
<organism evidence="1 2">
    <name type="scientific">Giardia intestinalis</name>
    <name type="common">Giardia lamblia</name>
    <dbReference type="NCBI Taxonomy" id="5741"/>
    <lineage>
        <taxon>Eukaryota</taxon>
        <taxon>Metamonada</taxon>
        <taxon>Diplomonadida</taxon>
        <taxon>Hexamitidae</taxon>
        <taxon>Giardiinae</taxon>
        <taxon>Giardia</taxon>
    </lineage>
</organism>
<dbReference type="EMBL" id="AHGT01000023">
    <property type="protein sequence ID" value="ESU37682.1"/>
    <property type="molecule type" value="Genomic_DNA"/>
</dbReference>
<reference evidence="2" key="1">
    <citation type="submission" date="2012-02" db="EMBL/GenBank/DDBJ databases">
        <title>Genome sequencing of Giardia lamblia Genotypes A2 and B isolates (DH and GS) and comparative analysis with the genomes of Genotypes A1 and E (WB and Pig).</title>
        <authorList>
            <person name="Adam R."/>
            <person name="Dahlstrom E."/>
            <person name="Martens C."/>
            <person name="Bruno D."/>
            <person name="Barbian K."/>
            <person name="Porcella S.F."/>
            <person name="Nash T."/>
        </authorList>
    </citation>
    <scope>NUCLEOTIDE SEQUENCE</scope>
    <source>
        <strain evidence="2">DH</strain>
    </source>
</reference>
<dbReference type="VEuPathDB" id="GiardiaDB:QR46_1776"/>
<reference evidence="1 2" key="2">
    <citation type="journal article" date="2013" name="Genome Biol. Evol.">
        <title>Genome sequencing of Giardia lamblia genotypes A2 and B isolates (DH and GS) and comparative analysis with the genomes of genotypes A1 and E (WB and Pig).</title>
        <authorList>
            <person name="Adam R.D."/>
            <person name="Dahlstrom E.W."/>
            <person name="Martens C.A."/>
            <person name="Bruno D.P."/>
            <person name="Barbian K.D."/>
            <person name="Ricklefs S.M."/>
            <person name="Hernandez M.M."/>
            <person name="Narla N.P."/>
            <person name="Patel R.B."/>
            <person name="Porcella S.F."/>
            <person name="Nash T.E."/>
        </authorList>
    </citation>
    <scope>NUCLEOTIDE SEQUENCE [LARGE SCALE GENOMIC DNA]</scope>
    <source>
        <strain evidence="1 2">DH</strain>
    </source>
</reference>
<protein>
    <recommendedName>
        <fullName evidence="3">Cyclin</fullName>
    </recommendedName>
</protein>